<dbReference type="PANTHER" id="PTHR43649:SF28">
    <property type="entry name" value="BINDING PROTEIN COMPONENT OF ABC SUGAR TRANSPORTER-RELATED"/>
    <property type="match status" value="1"/>
</dbReference>
<dbReference type="Pfam" id="PF13416">
    <property type="entry name" value="SBP_bac_8"/>
    <property type="match status" value="1"/>
</dbReference>
<comment type="function">
    <text evidence="5">Part of a binding-protein-dependent transport system for a sugar.</text>
</comment>
<gene>
    <name evidence="7" type="ORF">SAMN06296036_105136</name>
</gene>
<comment type="subcellular location">
    <subcellularLocation>
        <location evidence="1">Periplasm</location>
    </subcellularLocation>
</comment>
<evidence type="ECO:0000313" key="7">
    <source>
        <dbReference type="EMBL" id="SMF12109.1"/>
    </source>
</evidence>
<dbReference type="InterPro" id="IPR006059">
    <property type="entry name" value="SBP"/>
</dbReference>
<name>A0A1Y6BPU6_9BACT</name>
<dbReference type="GO" id="GO:0042597">
    <property type="term" value="C:periplasmic space"/>
    <property type="evidence" value="ECO:0007669"/>
    <property type="project" value="UniProtKB-SubCell"/>
</dbReference>
<evidence type="ECO:0000313" key="8">
    <source>
        <dbReference type="Proteomes" id="UP000192907"/>
    </source>
</evidence>
<proteinExistence type="inferred from homology"/>
<protein>
    <recommendedName>
        <fullName evidence="6">Probable sugar-binding periplasmic protein</fullName>
    </recommendedName>
</protein>
<accession>A0A1Y6BPU6</accession>
<dbReference type="EMBL" id="FWZT01000005">
    <property type="protein sequence ID" value="SMF12109.1"/>
    <property type="molecule type" value="Genomic_DNA"/>
</dbReference>
<dbReference type="STRING" id="1513793.SAMN06296036_105136"/>
<dbReference type="Gene3D" id="3.40.190.10">
    <property type="entry name" value="Periplasmic binding protein-like II"/>
    <property type="match status" value="2"/>
</dbReference>
<dbReference type="PANTHER" id="PTHR43649">
    <property type="entry name" value="ARABINOSE-BINDING PROTEIN-RELATED"/>
    <property type="match status" value="1"/>
</dbReference>
<evidence type="ECO:0000256" key="4">
    <source>
        <dbReference type="ARBA" id="ARBA00022729"/>
    </source>
</evidence>
<evidence type="ECO:0000256" key="1">
    <source>
        <dbReference type="ARBA" id="ARBA00004418"/>
    </source>
</evidence>
<organism evidence="7 8">
    <name type="scientific">Pseudobacteriovorax antillogorgiicola</name>
    <dbReference type="NCBI Taxonomy" id="1513793"/>
    <lineage>
        <taxon>Bacteria</taxon>
        <taxon>Pseudomonadati</taxon>
        <taxon>Bdellovibrionota</taxon>
        <taxon>Oligoflexia</taxon>
        <taxon>Oligoflexales</taxon>
        <taxon>Pseudobacteriovoracaceae</taxon>
        <taxon>Pseudobacteriovorax</taxon>
    </lineage>
</organism>
<sequence length="413" mass="45798">MKILHLIASAICMLSLELKAEELEVIHWWTSGGEVKSVNSLKKMFISSGHTWKDSKIIGGGGENANKALMQRISSGDSPGVVQLKSASIPHWGSMGALQEVNRTAVNQKWDNILPTEVSRGLKYKGSYVSVPLNVHRINWIWMNAAVMNKINAKAPSSFKELFETLEAIKSKTKVLPIAHGGQSWQDATLFEQVLLAIAGIDTYRGMFIDLDATVAKSAKVLKVFRVIRKLTTFMADDRKGLDWDKATKQVIEGRAAMQFMGDWAKGEFLSAGLQPGRDFICWVTPGLEGFIYTIDAFAFFKTKENKSKQAQSQLAQLIMTKEFQREFNKRKGSIPARTDVLLNGFDNCAKQSAKDFSRTANKGLLAPSFAHGNAQPSDIQGALIEVISLFMSSSMPPEMGRDRLISVLEEFE</sequence>
<evidence type="ECO:0000256" key="3">
    <source>
        <dbReference type="ARBA" id="ARBA00022448"/>
    </source>
</evidence>
<comment type="similarity">
    <text evidence="2">Belongs to the bacterial solute-binding protein 1 family.</text>
</comment>
<evidence type="ECO:0000256" key="5">
    <source>
        <dbReference type="ARBA" id="ARBA00049629"/>
    </source>
</evidence>
<evidence type="ECO:0000256" key="6">
    <source>
        <dbReference type="ARBA" id="ARBA00049753"/>
    </source>
</evidence>
<dbReference type="OrthoDB" id="5580590at2"/>
<dbReference type="AlphaFoldDB" id="A0A1Y6BPU6"/>
<dbReference type="InterPro" id="IPR050490">
    <property type="entry name" value="Bact_solute-bd_prot1"/>
</dbReference>
<reference evidence="8" key="1">
    <citation type="submission" date="2017-04" db="EMBL/GenBank/DDBJ databases">
        <authorList>
            <person name="Varghese N."/>
            <person name="Submissions S."/>
        </authorList>
    </citation>
    <scope>NUCLEOTIDE SEQUENCE [LARGE SCALE GENOMIC DNA]</scope>
    <source>
        <strain evidence="8">RKEM611</strain>
    </source>
</reference>
<dbReference type="RefSeq" id="WP_132317429.1">
    <property type="nucleotide sequence ID" value="NZ_FWZT01000005.1"/>
</dbReference>
<dbReference type="Proteomes" id="UP000192907">
    <property type="component" value="Unassembled WGS sequence"/>
</dbReference>
<keyword evidence="3" id="KW-0813">Transport</keyword>
<keyword evidence="4" id="KW-0732">Signal</keyword>
<keyword evidence="8" id="KW-1185">Reference proteome</keyword>
<evidence type="ECO:0000256" key="2">
    <source>
        <dbReference type="ARBA" id="ARBA00008520"/>
    </source>
</evidence>
<dbReference type="SUPFAM" id="SSF53850">
    <property type="entry name" value="Periplasmic binding protein-like II"/>
    <property type="match status" value="1"/>
</dbReference>